<organism evidence="1">
    <name type="scientific">Arundo donax</name>
    <name type="common">Giant reed</name>
    <name type="synonym">Donax arundinaceus</name>
    <dbReference type="NCBI Taxonomy" id="35708"/>
    <lineage>
        <taxon>Eukaryota</taxon>
        <taxon>Viridiplantae</taxon>
        <taxon>Streptophyta</taxon>
        <taxon>Embryophyta</taxon>
        <taxon>Tracheophyta</taxon>
        <taxon>Spermatophyta</taxon>
        <taxon>Magnoliopsida</taxon>
        <taxon>Liliopsida</taxon>
        <taxon>Poales</taxon>
        <taxon>Poaceae</taxon>
        <taxon>PACMAD clade</taxon>
        <taxon>Arundinoideae</taxon>
        <taxon>Arundineae</taxon>
        <taxon>Arundo</taxon>
    </lineage>
</organism>
<protein>
    <submittedName>
        <fullName evidence="1">Uncharacterized protein</fullName>
    </submittedName>
</protein>
<dbReference type="EMBL" id="GBRH01175497">
    <property type="protein sequence ID" value="JAE22399.1"/>
    <property type="molecule type" value="Transcribed_RNA"/>
</dbReference>
<evidence type="ECO:0000313" key="1">
    <source>
        <dbReference type="EMBL" id="JAE22399.1"/>
    </source>
</evidence>
<reference evidence="1" key="1">
    <citation type="submission" date="2014-09" db="EMBL/GenBank/DDBJ databases">
        <authorList>
            <person name="Magalhaes I.L.F."/>
            <person name="Oliveira U."/>
            <person name="Santos F.R."/>
            <person name="Vidigal T.H.D.A."/>
            <person name="Brescovit A.D."/>
            <person name="Santos A.J."/>
        </authorList>
    </citation>
    <scope>NUCLEOTIDE SEQUENCE</scope>
    <source>
        <tissue evidence="1">Shoot tissue taken approximately 20 cm above the soil surface</tissue>
    </source>
</reference>
<reference evidence="1" key="2">
    <citation type="journal article" date="2015" name="Data Brief">
        <title>Shoot transcriptome of the giant reed, Arundo donax.</title>
        <authorList>
            <person name="Barrero R.A."/>
            <person name="Guerrero F.D."/>
            <person name="Moolhuijzen P."/>
            <person name="Goolsby J.A."/>
            <person name="Tidwell J."/>
            <person name="Bellgard S.E."/>
            <person name="Bellgard M.I."/>
        </authorList>
    </citation>
    <scope>NUCLEOTIDE SEQUENCE</scope>
    <source>
        <tissue evidence="1">Shoot tissue taken approximately 20 cm above the soil surface</tissue>
    </source>
</reference>
<name>A0A0A9GG20_ARUDO</name>
<sequence>MFCRCLMDHNKFLLTESGGMHAVKKSDTKKAPPLPSVPNSVPGCRMDHLGHMEMGVMAG</sequence>
<dbReference type="AlphaFoldDB" id="A0A0A9GG20"/>
<accession>A0A0A9GG20</accession>
<proteinExistence type="predicted"/>